<evidence type="ECO:0000313" key="1">
    <source>
        <dbReference type="EMBL" id="KAF3975894.1"/>
    </source>
</evidence>
<dbReference type="Proteomes" id="UP000737018">
    <property type="component" value="Unassembled WGS sequence"/>
</dbReference>
<comment type="caution">
    <text evidence="1">The sequence shown here is derived from an EMBL/GenBank/DDBJ whole genome shotgun (WGS) entry which is preliminary data.</text>
</comment>
<name>A0A8J4RYV0_9ROSI</name>
<gene>
    <name evidence="1" type="ORF">CMV_000873</name>
</gene>
<sequence length="89" mass="10053">MASFTMFEIVIEVDAKLVYDGSSIENAGLAVLSSHIVVSYFLNPEARILDLLSSFKYQWRTFLLVVPFTTAETVKILSPFAVTFFLRII</sequence>
<dbReference type="EMBL" id="JRKL02000050">
    <property type="protein sequence ID" value="KAF3975894.1"/>
    <property type="molecule type" value="Genomic_DNA"/>
</dbReference>
<proteinExistence type="predicted"/>
<accession>A0A8J4RYV0</accession>
<evidence type="ECO:0000313" key="2">
    <source>
        <dbReference type="Proteomes" id="UP000737018"/>
    </source>
</evidence>
<reference evidence="1" key="1">
    <citation type="submission" date="2020-03" db="EMBL/GenBank/DDBJ databases">
        <title>Castanea mollissima Vanexum genome sequencing.</title>
        <authorList>
            <person name="Staton M."/>
        </authorList>
    </citation>
    <scope>NUCLEOTIDE SEQUENCE</scope>
    <source>
        <tissue evidence="1">Leaf</tissue>
    </source>
</reference>
<keyword evidence="2" id="KW-1185">Reference proteome</keyword>
<protein>
    <submittedName>
        <fullName evidence="1">Uncharacterized protein</fullName>
    </submittedName>
</protein>
<dbReference type="AlphaFoldDB" id="A0A8J4RYV0"/>
<organism evidence="1 2">
    <name type="scientific">Castanea mollissima</name>
    <name type="common">Chinese chestnut</name>
    <dbReference type="NCBI Taxonomy" id="60419"/>
    <lineage>
        <taxon>Eukaryota</taxon>
        <taxon>Viridiplantae</taxon>
        <taxon>Streptophyta</taxon>
        <taxon>Embryophyta</taxon>
        <taxon>Tracheophyta</taxon>
        <taxon>Spermatophyta</taxon>
        <taxon>Magnoliopsida</taxon>
        <taxon>eudicotyledons</taxon>
        <taxon>Gunneridae</taxon>
        <taxon>Pentapetalae</taxon>
        <taxon>rosids</taxon>
        <taxon>fabids</taxon>
        <taxon>Fagales</taxon>
        <taxon>Fagaceae</taxon>
        <taxon>Castanea</taxon>
    </lineage>
</organism>